<accession>A0A433NLP8</accession>
<dbReference type="InterPro" id="IPR027417">
    <property type="entry name" value="P-loop_NTPase"/>
</dbReference>
<dbReference type="STRING" id="211165.GCA_000317285_00114"/>
<gene>
    <name evidence="3" type="primary">soj</name>
    <name evidence="3" type="ORF">PCC6912_20880</name>
</gene>
<dbReference type="Pfam" id="PF13614">
    <property type="entry name" value="AAA_31"/>
    <property type="match status" value="1"/>
</dbReference>
<dbReference type="PANTHER" id="PTHR13696">
    <property type="entry name" value="P-LOOP CONTAINING NUCLEOSIDE TRIPHOSPHATE HYDROLASE"/>
    <property type="match status" value="1"/>
</dbReference>
<evidence type="ECO:0000313" key="4">
    <source>
        <dbReference type="Proteomes" id="UP000268857"/>
    </source>
</evidence>
<dbReference type="PANTHER" id="PTHR13696:SF52">
    <property type="entry name" value="PARA FAMILY PROTEIN CT_582"/>
    <property type="match status" value="1"/>
</dbReference>
<dbReference type="FunFam" id="3.40.50.300:FF:000285">
    <property type="entry name" value="Sporulation initiation inhibitor Soj"/>
    <property type="match status" value="1"/>
</dbReference>
<reference evidence="3 4" key="1">
    <citation type="journal article" date="2019" name="Genome Biol. Evol.">
        <title>Day and night: Metabolic profiles and evolutionary relationships of six axenic non-marine cyanobacteria.</title>
        <authorList>
            <person name="Will S.E."/>
            <person name="Henke P."/>
            <person name="Boedeker C."/>
            <person name="Huang S."/>
            <person name="Brinkmann H."/>
            <person name="Rohde M."/>
            <person name="Jarek M."/>
            <person name="Friedl T."/>
            <person name="Seufert S."/>
            <person name="Schumacher M."/>
            <person name="Overmann J."/>
            <person name="Neumann-Schaal M."/>
            <person name="Petersen J."/>
        </authorList>
    </citation>
    <scope>NUCLEOTIDE SEQUENCE [LARGE SCALE GENOMIC DNA]</scope>
    <source>
        <strain evidence="3 4">PCC 6912</strain>
    </source>
</reference>
<protein>
    <submittedName>
        <fullName evidence="3">Sporulation initiation inhibitor Soj</fullName>
    </submittedName>
</protein>
<organism evidence="3 4">
    <name type="scientific">Chlorogloeopsis fritschii PCC 6912</name>
    <dbReference type="NCBI Taxonomy" id="211165"/>
    <lineage>
        <taxon>Bacteria</taxon>
        <taxon>Bacillati</taxon>
        <taxon>Cyanobacteriota</taxon>
        <taxon>Cyanophyceae</taxon>
        <taxon>Nostocales</taxon>
        <taxon>Chlorogloeopsidaceae</taxon>
        <taxon>Chlorogloeopsis</taxon>
    </lineage>
</organism>
<dbReference type="CDD" id="cd02042">
    <property type="entry name" value="ParAB_family"/>
    <property type="match status" value="1"/>
</dbReference>
<sequence length="260" mass="28995">MKMPKKNTKIIAAFNQSGGAGKTTTVHNIGYHLAQKHRVLLIDMDPQASLTTFMGIEPKELKDEQTIYAAITERGPLYIWHEPIHNMYLVPSNNALTGAEIELGRDITTDARQKLKFALEPIVGEYDYILIDCPPSLGYLSIMSVMAATHILIPVQTEYKCYAATEQLLTTIARLKKGGHKDLQIAAFIPTQYDKRTLQQSGILEAIKKQIEGRAHITTPIPNSIDFPSASQAHLPLALWKKNHPAVSILEEIANYLIKL</sequence>
<dbReference type="AlphaFoldDB" id="A0A433NLP8"/>
<dbReference type="Gene3D" id="3.40.50.300">
    <property type="entry name" value="P-loop containing nucleotide triphosphate hydrolases"/>
    <property type="match status" value="1"/>
</dbReference>
<proteinExistence type="inferred from homology"/>
<evidence type="ECO:0000259" key="2">
    <source>
        <dbReference type="Pfam" id="PF13614"/>
    </source>
</evidence>
<feature type="domain" description="AAA" evidence="2">
    <location>
        <begin position="8"/>
        <end position="185"/>
    </location>
</feature>
<dbReference type="EMBL" id="RSCJ01000006">
    <property type="protein sequence ID" value="RUR83845.1"/>
    <property type="molecule type" value="Genomic_DNA"/>
</dbReference>
<dbReference type="InterPro" id="IPR025669">
    <property type="entry name" value="AAA_dom"/>
</dbReference>
<dbReference type="SUPFAM" id="SSF52540">
    <property type="entry name" value="P-loop containing nucleoside triphosphate hydrolases"/>
    <property type="match status" value="1"/>
</dbReference>
<evidence type="ECO:0000313" key="3">
    <source>
        <dbReference type="EMBL" id="RUR83845.1"/>
    </source>
</evidence>
<dbReference type="Proteomes" id="UP000268857">
    <property type="component" value="Unassembled WGS sequence"/>
</dbReference>
<name>A0A433NLP8_CHLFR</name>
<comment type="similarity">
    <text evidence="1">Belongs to the ParA family.</text>
</comment>
<comment type="caution">
    <text evidence="3">The sequence shown here is derived from an EMBL/GenBank/DDBJ whole genome shotgun (WGS) entry which is preliminary data.</text>
</comment>
<evidence type="ECO:0000256" key="1">
    <source>
        <dbReference type="ARBA" id="ARBA00006976"/>
    </source>
</evidence>
<keyword evidence="4" id="KW-1185">Reference proteome</keyword>
<dbReference type="InterPro" id="IPR050678">
    <property type="entry name" value="DNA_Partitioning_ATPase"/>
</dbReference>